<sequence>MKTGALLLRARLLLARVDPLVALVLALMLAGAAVQAALVPARARLDAEYEAARRAARTPLPPQPVPAAAPPSSDQNLRHFYATLGERRGVERQLKEVFALAERHGLALRQGEYRATNDRNAKLVAYQVNLPVKGSYGAIWEFAMDVLRAIPHASLDDVAFRRDSVGEAGVEARLRLTFYLTEGSKS</sequence>
<protein>
    <recommendedName>
        <fullName evidence="3">Pilus assembly, PilO family protein</fullName>
    </recommendedName>
</protein>
<name>A0A1S2N745_9BURK</name>
<accession>A0A1S2N745</accession>
<comment type="caution">
    <text evidence="1">The sequence shown here is derived from an EMBL/GenBank/DDBJ whole genome shotgun (WGS) entry which is preliminary data.</text>
</comment>
<organism evidence="1 2">
    <name type="scientific">Massilia timonae</name>
    <dbReference type="NCBI Taxonomy" id="47229"/>
    <lineage>
        <taxon>Bacteria</taxon>
        <taxon>Pseudomonadati</taxon>
        <taxon>Pseudomonadota</taxon>
        <taxon>Betaproteobacteria</taxon>
        <taxon>Burkholderiales</taxon>
        <taxon>Oxalobacteraceae</taxon>
        <taxon>Telluria group</taxon>
        <taxon>Massilia</taxon>
    </lineage>
</organism>
<reference evidence="1 2" key="1">
    <citation type="submission" date="2014-10" db="EMBL/GenBank/DDBJ databases">
        <authorList>
            <person name="Seo M.-J."/>
            <person name="Seok Y.J."/>
            <person name="Cha I.-T."/>
        </authorList>
    </citation>
    <scope>NUCLEOTIDE SEQUENCE [LARGE SCALE GENOMIC DNA]</scope>
    <source>
        <strain evidence="1 2">NEU</strain>
    </source>
</reference>
<evidence type="ECO:0000313" key="2">
    <source>
        <dbReference type="Proteomes" id="UP000180246"/>
    </source>
</evidence>
<dbReference type="EMBL" id="JRYB01000001">
    <property type="protein sequence ID" value="OIJ40879.1"/>
    <property type="molecule type" value="Genomic_DNA"/>
</dbReference>
<gene>
    <name evidence="1" type="ORF">LO55_5112</name>
</gene>
<dbReference type="Proteomes" id="UP000180246">
    <property type="component" value="Unassembled WGS sequence"/>
</dbReference>
<evidence type="ECO:0000313" key="1">
    <source>
        <dbReference type="EMBL" id="OIJ40879.1"/>
    </source>
</evidence>
<proteinExistence type="predicted"/>
<dbReference type="AlphaFoldDB" id="A0A1S2N745"/>
<dbReference type="RefSeq" id="WP_005669224.1">
    <property type="nucleotide sequence ID" value="NZ_JRYB01000001.1"/>
</dbReference>
<evidence type="ECO:0008006" key="3">
    <source>
        <dbReference type="Google" id="ProtNLM"/>
    </source>
</evidence>